<organism evidence="2 3">
    <name type="scientific">Beta vulgaris subsp. vulgaris</name>
    <name type="common">Beet</name>
    <dbReference type="NCBI Taxonomy" id="3555"/>
    <lineage>
        <taxon>Eukaryota</taxon>
        <taxon>Viridiplantae</taxon>
        <taxon>Streptophyta</taxon>
        <taxon>Embryophyta</taxon>
        <taxon>Tracheophyta</taxon>
        <taxon>Spermatophyta</taxon>
        <taxon>Magnoliopsida</taxon>
        <taxon>eudicotyledons</taxon>
        <taxon>Gunneridae</taxon>
        <taxon>Pentapetalae</taxon>
        <taxon>Caryophyllales</taxon>
        <taxon>Chenopodiaceae</taxon>
        <taxon>Betoideae</taxon>
        <taxon>Beta</taxon>
    </lineage>
</organism>
<gene>
    <name evidence="2" type="ORF">BVRB_029220</name>
</gene>
<feature type="compositionally biased region" description="Low complexity" evidence="1">
    <location>
        <begin position="1"/>
        <end position="10"/>
    </location>
</feature>
<keyword evidence="3" id="KW-1185">Reference proteome</keyword>
<feature type="non-terminal residue" evidence="2">
    <location>
        <position position="1"/>
    </location>
</feature>
<dbReference type="Gramene" id="KMS93661">
    <property type="protein sequence ID" value="KMS93661"/>
    <property type="gene ID" value="BVRB_029220"/>
</dbReference>
<reference evidence="2 3" key="1">
    <citation type="journal article" date="2014" name="Nature">
        <title>The genome of the recently domesticated crop plant sugar beet (Beta vulgaris).</title>
        <authorList>
            <person name="Dohm J.C."/>
            <person name="Minoche A.E."/>
            <person name="Holtgrawe D."/>
            <person name="Capella-Gutierrez S."/>
            <person name="Zakrzewski F."/>
            <person name="Tafer H."/>
            <person name="Rupp O."/>
            <person name="Sorensen T.R."/>
            <person name="Stracke R."/>
            <person name="Reinhardt R."/>
            <person name="Goesmann A."/>
            <person name="Kraft T."/>
            <person name="Schulz B."/>
            <person name="Stadler P.F."/>
            <person name="Schmidt T."/>
            <person name="Gabaldon T."/>
            <person name="Lehrach H."/>
            <person name="Weisshaar B."/>
            <person name="Himmelbauer H."/>
        </authorList>
    </citation>
    <scope>NUCLEOTIDE SEQUENCE [LARGE SCALE GENOMIC DNA]</scope>
    <source>
        <tissue evidence="2">Taproot</tissue>
    </source>
</reference>
<name>A0A0J8AY56_BETVV</name>
<dbReference type="Proteomes" id="UP000035740">
    <property type="component" value="Unassembled WGS sequence"/>
</dbReference>
<evidence type="ECO:0000313" key="3">
    <source>
        <dbReference type="Proteomes" id="UP000035740"/>
    </source>
</evidence>
<proteinExistence type="predicted"/>
<evidence type="ECO:0000256" key="1">
    <source>
        <dbReference type="SAM" id="MobiDB-lite"/>
    </source>
</evidence>
<dbReference type="AlphaFoldDB" id="A0A0J8AY56"/>
<feature type="region of interest" description="Disordered" evidence="1">
    <location>
        <begin position="1"/>
        <end position="20"/>
    </location>
</feature>
<sequence>RSARRSSALAGSPDTETINKRPWEEDGMYWQASHIEPSIIMRTFDQSSAASHGSRRIQQPAGLSLLDLIESLASRIRPERLLSFHRDTVSSEEWCAFGNVLSMICSKCRTAIFCMKTRFFNVFCF</sequence>
<evidence type="ECO:0000313" key="2">
    <source>
        <dbReference type="EMBL" id="KMS93661.1"/>
    </source>
</evidence>
<protein>
    <submittedName>
        <fullName evidence="2">Uncharacterized protein</fullName>
    </submittedName>
</protein>
<dbReference type="EMBL" id="KQ100280">
    <property type="protein sequence ID" value="KMS93661.1"/>
    <property type="molecule type" value="Genomic_DNA"/>
</dbReference>
<accession>A0A0J8AY56</accession>